<evidence type="ECO:0000313" key="1">
    <source>
        <dbReference type="EMBL" id="GAQ18693.1"/>
    </source>
</evidence>
<name>A0A0U9H7Q5_9BACI</name>
<reference evidence="2" key="1">
    <citation type="submission" date="2015-07" db="EMBL/GenBank/DDBJ databases">
        <title>Draft Genome Sequence of Oceanobacillus picturae Heshi-B3 that Was Isolated from Fermented Rice Bran with Aging Salted Mackerel, Which Was Named Heshiko as Traditional Fermented Seafood in Japan.</title>
        <authorList>
            <person name="Akuzawa S."/>
            <person name="Nakagawa J."/>
            <person name="Kanekatsu T."/>
            <person name="Kanesaki Y."/>
            <person name="Suzuki T."/>
        </authorList>
    </citation>
    <scope>NUCLEOTIDE SEQUENCE [LARGE SCALE GENOMIC DNA]</scope>
    <source>
        <strain evidence="2">Heshi-B3</strain>
    </source>
</reference>
<sequence>MDLNITGMPAVESNSAFGEAIRNGEYIPLVAGYFHKVKEMLPEIENERECLVVIWVDDLPVKILFVENGDLLSNAVLERSHNMGAFDIIKLAILQEIPVYHAE</sequence>
<reference evidence="1 2" key="2">
    <citation type="journal article" date="2016" name="Genome Announc.">
        <title>Draft Genome Sequence of Oceanobacillus picturae Heshi-B3, Isolated from Fermented Rice Bran in a Traditional Japanese Seafood Dish.</title>
        <authorList>
            <person name="Akuzawa S."/>
            <person name="Nagaoka J."/>
            <person name="Kanekatsu M."/>
            <person name="Kanesaki Y."/>
            <person name="Suzuki T."/>
        </authorList>
    </citation>
    <scope>NUCLEOTIDE SEQUENCE [LARGE SCALE GENOMIC DNA]</scope>
    <source>
        <strain evidence="1 2">Heshi-B3</strain>
    </source>
</reference>
<gene>
    <name evidence="1" type="ORF">OPHB3_2634</name>
</gene>
<protein>
    <submittedName>
        <fullName evidence="1">LysR family transcriptional regulator</fullName>
    </submittedName>
</protein>
<dbReference type="AlphaFoldDB" id="A0A0U9H7Q5"/>
<dbReference type="RefSeq" id="WP_058950620.1">
    <property type="nucleotide sequence ID" value="NZ_BBXV01000031.1"/>
</dbReference>
<accession>A0A0U9H7Q5</accession>
<proteinExistence type="predicted"/>
<dbReference type="EMBL" id="BBXV01000031">
    <property type="protein sequence ID" value="GAQ18693.1"/>
    <property type="molecule type" value="Genomic_DNA"/>
</dbReference>
<dbReference type="Proteomes" id="UP000052946">
    <property type="component" value="Unassembled WGS sequence"/>
</dbReference>
<organism evidence="1 2">
    <name type="scientific">Oceanobacillus picturae</name>
    <dbReference type="NCBI Taxonomy" id="171693"/>
    <lineage>
        <taxon>Bacteria</taxon>
        <taxon>Bacillati</taxon>
        <taxon>Bacillota</taxon>
        <taxon>Bacilli</taxon>
        <taxon>Bacillales</taxon>
        <taxon>Bacillaceae</taxon>
        <taxon>Oceanobacillus</taxon>
    </lineage>
</organism>
<comment type="caution">
    <text evidence="1">The sequence shown here is derived from an EMBL/GenBank/DDBJ whole genome shotgun (WGS) entry which is preliminary data.</text>
</comment>
<evidence type="ECO:0000313" key="2">
    <source>
        <dbReference type="Proteomes" id="UP000052946"/>
    </source>
</evidence>